<proteinExistence type="predicted"/>
<dbReference type="Proteomes" id="UP001056619">
    <property type="component" value="Plasmid plas2"/>
</dbReference>
<evidence type="ECO:0000313" key="2">
    <source>
        <dbReference type="Proteomes" id="UP001056619"/>
    </source>
</evidence>
<keyword evidence="2" id="KW-1185">Reference proteome</keyword>
<protein>
    <submittedName>
        <fullName evidence="1">Uncharacterized protein</fullName>
    </submittedName>
</protein>
<name>A0ABY4UAW5_9SPHN</name>
<sequence length="87" mass="9499">MVNSKAAQIQLVNKHSTHCAAPQAQQAGLFEPSRLFGRAVRTVLSAVYLTNSRSLDRESLLTLDLDNAFRLTAARPIGSAKHPQIDN</sequence>
<dbReference type="EMBL" id="CP098496">
    <property type="protein sequence ID" value="USA63237.1"/>
    <property type="molecule type" value="Genomic_DNA"/>
</dbReference>
<evidence type="ECO:0000313" key="1">
    <source>
        <dbReference type="EMBL" id="USA63237.1"/>
    </source>
</evidence>
<dbReference type="RefSeq" id="WP_301643313.1">
    <property type="nucleotide sequence ID" value="NZ_CP098496.1"/>
</dbReference>
<keyword evidence="1" id="KW-0614">Plasmid</keyword>
<reference evidence="1 2" key="1">
    <citation type="submission" date="2022-06" db="EMBL/GenBank/DDBJ databases">
        <authorList>
            <person name="Liu G."/>
        </authorList>
    </citation>
    <scope>NUCLEOTIDE SEQUENCE [LARGE SCALE GENOMIC DNA]</scope>
    <source>
        <strain evidence="1 2">E4</strain>
        <plasmid evidence="1 2">plas2</plasmid>
    </source>
</reference>
<accession>A0ABY4UAW5</accession>
<gene>
    <name evidence="1" type="ORF">NCF85_16760</name>
</gene>
<organism evidence="1 2">
    <name type="scientific">Qipengyuania citrea</name>
    <dbReference type="NCBI Taxonomy" id="225971"/>
    <lineage>
        <taxon>Bacteria</taxon>
        <taxon>Pseudomonadati</taxon>
        <taxon>Pseudomonadota</taxon>
        <taxon>Alphaproteobacteria</taxon>
        <taxon>Sphingomonadales</taxon>
        <taxon>Erythrobacteraceae</taxon>
        <taxon>Qipengyuania</taxon>
    </lineage>
</organism>
<geneLocation type="plasmid" evidence="1 2">
    <name>plas2</name>
</geneLocation>